<dbReference type="InterPro" id="IPR010378">
    <property type="entry name" value="TRAPPC13"/>
</dbReference>
<dbReference type="EMBL" id="LSSM01007338">
    <property type="protein sequence ID" value="OMJ08635.1"/>
    <property type="molecule type" value="Genomic_DNA"/>
</dbReference>
<reference evidence="7" key="1">
    <citation type="submission" date="2017-01" db="EMBL/GenBank/DDBJ databases">
        <authorList>
            <person name="Wang Y."/>
            <person name="White M."/>
            <person name="Kvist S."/>
            <person name="Moncalvo J.-M."/>
        </authorList>
    </citation>
    <scope>NUCLEOTIDE SEQUENCE [LARGE SCALE GENOMIC DNA]</scope>
    <source>
        <strain evidence="7">ID-206-W2</strain>
    </source>
</reference>
<dbReference type="InterPro" id="IPR055429">
    <property type="entry name" value="TRAPPC13_M"/>
</dbReference>
<dbReference type="Pfam" id="PF06159">
    <property type="entry name" value="TRAPPC13_N"/>
    <property type="match status" value="1"/>
</dbReference>
<dbReference type="PANTHER" id="PTHR13134">
    <property type="entry name" value="TRAFFICKING PROTEIN PARTICLE COMPLEX SUBUNIT 13"/>
    <property type="match status" value="1"/>
</dbReference>
<comment type="similarity">
    <text evidence="1">Belongs to the TRAPPC13 family.</text>
</comment>
<protein>
    <submittedName>
        <fullName evidence="6">Trafficking protein particle complex subunit 13</fullName>
    </submittedName>
</protein>
<dbReference type="Pfam" id="PF23647">
    <property type="entry name" value="TRAPPC13_M"/>
    <property type="match status" value="1"/>
</dbReference>
<accession>A0A1R1X1X2</accession>
<evidence type="ECO:0000256" key="1">
    <source>
        <dbReference type="ARBA" id="ARBA00010785"/>
    </source>
</evidence>
<evidence type="ECO:0000313" key="7">
    <source>
        <dbReference type="Proteomes" id="UP000187429"/>
    </source>
</evidence>
<evidence type="ECO:0000256" key="2">
    <source>
        <dbReference type="SAM" id="MobiDB-lite"/>
    </source>
</evidence>
<proteinExistence type="inferred from homology"/>
<feature type="domain" description="Trafficking protein particle complex subunit 13 C-terminal" evidence="4">
    <location>
        <begin position="355"/>
        <end position="455"/>
    </location>
</feature>
<dbReference type="Proteomes" id="UP000187429">
    <property type="component" value="Unassembled WGS sequence"/>
</dbReference>
<dbReference type="OrthoDB" id="10250284at2759"/>
<name>A0A1R1X1X2_9FUNG</name>
<feature type="domain" description="Trafficking protein particle complex subunit 13 middle" evidence="5">
    <location>
        <begin position="225"/>
        <end position="307"/>
    </location>
</feature>
<evidence type="ECO:0000313" key="6">
    <source>
        <dbReference type="EMBL" id="OMJ08635.1"/>
    </source>
</evidence>
<dbReference type="GO" id="GO:1990072">
    <property type="term" value="C:TRAPPIII protein complex"/>
    <property type="evidence" value="ECO:0007669"/>
    <property type="project" value="TreeGrafter"/>
</dbReference>
<feature type="domain" description="Trafficking protein particle complex subunit 13 N-terminal" evidence="3">
    <location>
        <begin position="8"/>
        <end position="153"/>
    </location>
</feature>
<feature type="region of interest" description="Disordered" evidence="2">
    <location>
        <begin position="325"/>
        <end position="345"/>
    </location>
</feature>
<evidence type="ECO:0000259" key="5">
    <source>
        <dbReference type="Pfam" id="PF23647"/>
    </source>
</evidence>
<dbReference type="AlphaFoldDB" id="A0A1R1X1X2"/>
<comment type="caution">
    <text evidence="6">The sequence shown here is derived from an EMBL/GenBank/DDBJ whole genome shotgun (WGS) entry which is preliminary data.</text>
</comment>
<gene>
    <name evidence="6" type="ORF">AYI69_g10993</name>
</gene>
<organism evidence="6 7">
    <name type="scientific">Smittium culicis</name>
    <dbReference type="NCBI Taxonomy" id="133412"/>
    <lineage>
        <taxon>Eukaryota</taxon>
        <taxon>Fungi</taxon>
        <taxon>Fungi incertae sedis</taxon>
        <taxon>Zoopagomycota</taxon>
        <taxon>Kickxellomycotina</taxon>
        <taxon>Harpellomycetes</taxon>
        <taxon>Harpellales</taxon>
        <taxon>Legeriomycetaceae</taxon>
        <taxon>Smittium</taxon>
    </lineage>
</organism>
<keyword evidence="7" id="KW-1185">Reference proteome</keyword>
<dbReference type="Pfam" id="PF23643">
    <property type="entry name" value="TRAPPC13_C"/>
    <property type="match status" value="1"/>
</dbReference>
<dbReference type="InterPro" id="IPR055428">
    <property type="entry name" value="TRAPPC13_C"/>
</dbReference>
<dbReference type="PANTHER" id="PTHR13134:SF3">
    <property type="entry name" value="TRAFFICKING PROTEIN PARTICLE COMPLEX SUBUNIT 13"/>
    <property type="match status" value="1"/>
</dbReference>
<dbReference type="InterPro" id="IPR055427">
    <property type="entry name" value="TRAPPC13_N"/>
</dbReference>
<sequence length="458" mass="51159">MANNDQSALTLKVMRLAKPQFFPSVYMSLDPAASETGSEVSRMFNASMEAYPIKYGSSNTSQAIAALGASAEIDESIKFPMSLPITENLILPDSFGNLFLGETFMSQFLLTNESLYPLFNVQCSVEMQSPSNKVSLFSNFDAHRNTNILNPSDSGNNESEIEVQVQNQTEKKMYIDELRLDPSSDFTMTSLNAFVVKEDLNNISNKHIPKSDTNVSSDSDVIDEDEPVDSWLNYIGPKDTQQYLYQLDPKVHHIQYDDEKINILDVNVDLLRLTRYQSNLGKLDVIWYFEMCTSGRLQTSKLLRNPPGLYPIELVSVSLKPEENMVLPSSDPASDSDDNNKITNRPDFIGINDTNRVRLYSPFTLRLTVSNTTENIMNIEARVSVPVSRSNMDNSAVIISGLHQLKVSDLKPGSNGAFEFEFLAVELGISSVGDLVLKDLDSGFSRSIPNFHTVFCIE</sequence>
<evidence type="ECO:0000259" key="4">
    <source>
        <dbReference type="Pfam" id="PF23643"/>
    </source>
</evidence>
<evidence type="ECO:0000259" key="3">
    <source>
        <dbReference type="Pfam" id="PF06159"/>
    </source>
</evidence>